<reference evidence="3" key="2">
    <citation type="submission" date="2024-04" db="EMBL/GenBank/DDBJ databases">
        <authorList>
            <person name="Diaz M."/>
            <person name="Bach T."/>
            <person name="Gonzalez Anta G."/>
            <person name="Agaras B."/>
            <person name="Wibberg D."/>
            <person name="Noguera F."/>
            <person name="Canciani W."/>
            <person name="Ybarra T."/>
            <person name="Nunez M.L."/>
            <person name="Valverde C."/>
        </authorList>
    </citation>
    <scope>NUCLEOTIDE SEQUENCE</scope>
    <source>
        <strain evidence="3">1008</strain>
    </source>
</reference>
<protein>
    <submittedName>
        <fullName evidence="3">Uncharacterized protein</fullName>
    </submittedName>
</protein>
<feature type="region of interest" description="Disordered" evidence="2">
    <location>
        <begin position="1"/>
        <end position="35"/>
    </location>
</feature>
<name>A0ABD7TGD2_9PSED</name>
<evidence type="ECO:0000313" key="4">
    <source>
        <dbReference type="Proteomes" id="UP001056907"/>
    </source>
</evidence>
<feature type="coiled-coil region" evidence="1">
    <location>
        <begin position="341"/>
        <end position="399"/>
    </location>
</feature>
<gene>
    <name evidence="3" type="ORF">KUA23_26505</name>
</gene>
<dbReference type="KEGG" id="ppeg:KUA23_26505"/>
<keyword evidence="1" id="KW-0175">Coiled coil</keyword>
<proteinExistence type="predicted"/>
<feature type="compositionally biased region" description="Pro residues" evidence="2">
    <location>
        <begin position="1"/>
        <end position="21"/>
    </location>
</feature>
<evidence type="ECO:0000256" key="2">
    <source>
        <dbReference type="SAM" id="MobiDB-lite"/>
    </source>
</evidence>
<accession>A0ABD7TGD2</accession>
<sequence>MPLIKPPPAHLPKPPPVPPKAIPHYAPPGSSYNKQGQLVNKQGQLLNDKGQAVNKQGHLINSNNQRINAQGQRVNNSGQAIDNKGRLINEKGHLINTQGKLINEKNQLVDTQGRLVDHSGRLVNTEGHLVDRDGKRVNREGFLIDSTGRPLDKNGKVARDKASAVKGNNEPHEHLLPPTISQKVLDWKNKVPAPAATPKMTIAEATTRMMNAEKMVKSGVIPSSPSAARVARDAAISAGITGVVSAPINIGAYAGSTAASEQIKASYLPQPMIPPTPSGKSVVERPEAPATPDLDKLYARMNEAQVLAFTVSNQSMALKFGDTETGFVPNQNWSKDPLERMTQLENLLDFAEQHTKEVANQYEVFFKPHLAIEPAAQGLDGLESRMDTLEARIAKLNKAQADILLKMDKPASKE</sequence>
<evidence type="ECO:0000256" key="1">
    <source>
        <dbReference type="SAM" id="Coils"/>
    </source>
</evidence>
<dbReference type="AlphaFoldDB" id="A0ABD7TGD2"/>
<evidence type="ECO:0000313" key="3">
    <source>
        <dbReference type="EMBL" id="USW00518.2"/>
    </source>
</evidence>
<organism evidence="3 4">
    <name type="scientific">Pseudomonas pergaminensis</name>
    <dbReference type="NCBI Taxonomy" id="2853159"/>
    <lineage>
        <taxon>Bacteria</taxon>
        <taxon>Pseudomonadati</taxon>
        <taxon>Pseudomonadota</taxon>
        <taxon>Gammaproteobacteria</taxon>
        <taxon>Pseudomonadales</taxon>
        <taxon>Pseudomonadaceae</taxon>
        <taxon>Pseudomonas</taxon>
    </lineage>
</organism>
<dbReference type="RefSeq" id="WP_143523122.1">
    <property type="nucleotide sequence ID" value="NZ_CP078013.2"/>
</dbReference>
<reference evidence="3" key="1">
    <citation type="journal article" date="2022" name="Front. Plant Sci.">
        <title>Agronomic efficiency and genome mining analysis of the wheat-biostimulant rhizospheric bacterium Pseudomonas pergaminensis sp. nov. strain 1008T.</title>
        <authorList>
            <person name="Diaz M."/>
            <person name="Bach T."/>
            <person name="Gonzalez Anta G."/>
            <person name="Agaras B."/>
            <person name="Wibberg D."/>
            <person name="Noguera F."/>
            <person name="Canciani W."/>
            <person name="Valverde C."/>
        </authorList>
    </citation>
    <scope>NUCLEOTIDE SEQUENCE</scope>
    <source>
        <strain evidence="3">1008</strain>
    </source>
</reference>
<dbReference type="Proteomes" id="UP001056907">
    <property type="component" value="Chromosome"/>
</dbReference>
<dbReference type="EMBL" id="CP078013">
    <property type="protein sequence ID" value="USW00518.2"/>
    <property type="molecule type" value="Genomic_DNA"/>
</dbReference>